<dbReference type="Proteomes" id="UP000064967">
    <property type="component" value="Chromosome"/>
</dbReference>
<feature type="transmembrane region" description="Helical" evidence="1">
    <location>
        <begin position="203"/>
        <end position="223"/>
    </location>
</feature>
<evidence type="ECO:0000313" key="2">
    <source>
        <dbReference type="EMBL" id="AKU93471.1"/>
    </source>
</evidence>
<proteinExistence type="predicted"/>
<sequence>MITDVFARAGGHAERFVRRFMPDPFVLVLLLTLVALGLGLVTMPAVPGPEGDALVGKGSALIKVWTDGFGNAEILKFGLQIILIVVTGEAIAASPPAKRMLAKLTALPKTAPQALLLVTVFGLVSGWVHWGFGLVSSALLAREVGRSLAARGVKVHYALLGTGAYTSMLLWHAGLTASAPLLMNTEKNFVSDVLGMKGAKIPLTETIFAPYNLVACAILFVLVPPLIVAMQPKEGIVGIEGADVPPLETDSTDETPPQTPAEWLDKSRVLTFVTGMLGLLFLRRHFREHGFDLNHNVVNCTFLMLGMTLHPSPVSYARAIARSVRGVSGIVLQFPFYGGILEIMKFTGLSQSIAHVFVNAASTHTLPFFTFLASILTKSFVPSGAGEWAVEGPVMLQAAKELGVPFGKITMAVAYGNMLGNMYQPFWSLPLLGLMGLRARDIMGFCLVLFVVCLPVLGLALLL</sequence>
<dbReference type="GO" id="GO:0005886">
    <property type="term" value="C:plasma membrane"/>
    <property type="evidence" value="ECO:0007669"/>
    <property type="project" value="TreeGrafter"/>
</dbReference>
<dbReference type="AlphaFoldDB" id="A0A0K1PJ95"/>
<keyword evidence="1" id="KW-1133">Transmembrane helix</keyword>
<keyword evidence="3" id="KW-1185">Reference proteome</keyword>
<dbReference type="PANTHER" id="PTHR41983">
    <property type="entry name" value="SHORT-CHAIN FATTY ACID TRANSPORTER-RELATED"/>
    <property type="match status" value="1"/>
</dbReference>
<gene>
    <name evidence="2" type="ORF">AKJ09_00135</name>
</gene>
<dbReference type="PATRIC" id="fig|1391654.3.peg.149"/>
<dbReference type="Pfam" id="PF02667">
    <property type="entry name" value="SCFA_trans"/>
    <property type="match status" value="1"/>
</dbReference>
<feature type="transmembrane region" description="Helical" evidence="1">
    <location>
        <begin position="25"/>
        <end position="46"/>
    </location>
</feature>
<dbReference type="KEGG" id="llu:AKJ09_00135"/>
<keyword evidence="1" id="KW-0472">Membrane</keyword>
<reference evidence="2 3" key="1">
    <citation type="submission" date="2015-08" db="EMBL/GenBank/DDBJ databases">
        <authorList>
            <person name="Babu N.S."/>
            <person name="Beckwith C.J."/>
            <person name="Beseler K.G."/>
            <person name="Brison A."/>
            <person name="Carone J.V."/>
            <person name="Caskin T.P."/>
            <person name="Diamond M."/>
            <person name="Durham M.E."/>
            <person name="Foxe J.M."/>
            <person name="Go M."/>
            <person name="Henderson B.A."/>
            <person name="Jones I.B."/>
            <person name="McGettigan J.A."/>
            <person name="Micheletti S.J."/>
            <person name="Nasrallah M.E."/>
            <person name="Ortiz D."/>
            <person name="Piller C.R."/>
            <person name="Privatt S.R."/>
            <person name="Schneider S.L."/>
            <person name="Sharp S."/>
            <person name="Smith T.C."/>
            <person name="Stanton J.D."/>
            <person name="Ullery H.E."/>
            <person name="Wilson R.J."/>
            <person name="Serrano M.G."/>
            <person name="Buck G."/>
            <person name="Lee V."/>
            <person name="Wang Y."/>
            <person name="Carvalho R."/>
            <person name="Voegtly L."/>
            <person name="Shi R."/>
            <person name="Duckworth R."/>
            <person name="Johnson A."/>
            <person name="Loviza R."/>
            <person name="Walstead R."/>
            <person name="Shah Z."/>
            <person name="Kiflezghi M."/>
            <person name="Wade K."/>
            <person name="Ball S.L."/>
            <person name="Bradley K.W."/>
            <person name="Asai D.J."/>
            <person name="Bowman C.A."/>
            <person name="Russell D.A."/>
            <person name="Pope W.H."/>
            <person name="Jacobs-Sera D."/>
            <person name="Hendrix R.W."/>
            <person name="Hatfull G.F."/>
        </authorList>
    </citation>
    <scope>NUCLEOTIDE SEQUENCE [LARGE SCALE GENOMIC DNA]</scope>
    <source>
        <strain evidence="2 3">DSM 27648</strain>
    </source>
</reference>
<feature type="transmembrane region" description="Helical" evidence="1">
    <location>
        <begin position="442"/>
        <end position="462"/>
    </location>
</feature>
<feature type="transmembrane region" description="Helical" evidence="1">
    <location>
        <begin position="155"/>
        <end position="182"/>
    </location>
</feature>
<evidence type="ECO:0000313" key="3">
    <source>
        <dbReference type="Proteomes" id="UP000064967"/>
    </source>
</evidence>
<keyword evidence="1" id="KW-0812">Transmembrane</keyword>
<evidence type="ECO:0000256" key="1">
    <source>
        <dbReference type="SAM" id="Phobius"/>
    </source>
</evidence>
<feature type="transmembrane region" description="Helical" evidence="1">
    <location>
        <begin position="114"/>
        <end position="135"/>
    </location>
</feature>
<dbReference type="InterPro" id="IPR006160">
    <property type="entry name" value="SCFA_transpt_AtoE"/>
</dbReference>
<dbReference type="EMBL" id="CP012333">
    <property type="protein sequence ID" value="AKU93471.1"/>
    <property type="molecule type" value="Genomic_DNA"/>
</dbReference>
<accession>A0A0K1PJ95</accession>
<protein>
    <submittedName>
        <fullName evidence="2">Short chain fatty acids transporter</fullName>
    </submittedName>
</protein>
<dbReference type="RefSeq" id="WP_169927139.1">
    <property type="nucleotide sequence ID" value="NZ_CP012333.1"/>
</dbReference>
<dbReference type="STRING" id="1391654.AKJ09_00135"/>
<name>A0A0K1PJ95_9BACT</name>
<dbReference type="PANTHER" id="PTHR41983:SF2">
    <property type="entry name" value="SHORT-CHAIN FATTY ACID TRANSPORTER-RELATED"/>
    <property type="match status" value="1"/>
</dbReference>
<organism evidence="2 3">
    <name type="scientific">Labilithrix luteola</name>
    <dbReference type="NCBI Taxonomy" id="1391654"/>
    <lineage>
        <taxon>Bacteria</taxon>
        <taxon>Pseudomonadati</taxon>
        <taxon>Myxococcota</taxon>
        <taxon>Polyangia</taxon>
        <taxon>Polyangiales</taxon>
        <taxon>Labilitrichaceae</taxon>
        <taxon>Labilithrix</taxon>
    </lineage>
</organism>